<dbReference type="PANTHER" id="PTHR44054">
    <property type="entry name" value="SYNAPTIC VESICLE MEMBRANE PROTEIN VAT-1 HOMOLOG-LIKE"/>
    <property type="match status" value="1"/>
</dbReference>
<keyword evidence="1" id="KW-0560">Oxidoreductase</keyword>
<accession>A0ABN9L8J9</accession>
<dbReference type="PANTHER" id="PTHR44054:SF1">
    <property type="entry name" value="SYNAPTIC VESICLE MEMBRANE PROTEIN VAT-1 HOMOLOG"/>
    <property type="match status" value="1"/>
</dbReference>
<evidence type="ECO:0000313" key="3">
    <source>
        <dbReference type="Proteomes" id="UP001176940"/>
    </source>
</evidence>
<dbReference type="InterPro" id="IPR052100">
    <property type="entry name" value="SV-ATPase_mito-regulator"/>
</dbReference>
<proteinExistence type="predicted"/>
<comment type="caution">
    <text evidence="2">The sequence shown here is derived from an EMBL/GenBank/DDBJ whole genome shotgun (WGS) entry which is preliminary data.</text>
</comment>
<evidence type="ECO:0000313" key="2">
    <source>
        <dbReference type="EMBL" id="CAJ0935870.1"/>
    </source>
</evidence>
<gene>
    <name evidence="2" type="ORF">RIMI_LOCUS6561584</name>
</gene>
<name>A0ABN9L8J9_9NEOB</name>
<dbReference type="Pfam" id="PF13602">
    <property type="entry name" value="ADH_zinc_N_2"/>
    <property type="match status" value="1"/>
</dbReference>
<dbReference type="Gene3D" id="3.90.180.10">
    <property type="entry name" value="Medium-chain alcohol dehydrogenases, catalytic domain"/>
    <property type="match status" value="1"/>
</dbReference>
<dbReference type="Proteomes" id="UP001176940">
    <property type="component" value="Unassembled WGS sequence"/>
</dbReference>
<sequence length="101" mass="11471">MALAKSWWNQFSINAMQLISSNKSVSGYLLGRLDEETELITDVVATLLDLYKQGQIKPKIDSVYPFEQVGDAMRQMQEKKNVGKVILVPEVPKEEAKKEEN</sequence>
<reference evidence="2" key="1">
    <citation type="submission" date="2023-07" db="EMBL/GenBank/DDBJ databases">
        <authorList>
            <person name="Stuckert A."/>
        </authorList>
    </citation>
    <scope>NUCLEOTIDE SEQUENCE</scope>
</reference>
<dbReference type="EMBL" id="CAUEEQ010011881">
    <property type="protein sequence ID" value="CAJ0935870.1"/>
    <property type="molecule type" value="Genomic_DNA"/>
</dbReference>
<organism evidence="2 3">
    <name type="scientific">Ranitomeya imitator</name>
    <name type="common">mimic poison frog</name>
    <dbReference type="NCBI Taxonomy" id="111125"/>
    <lineage>
        <taxon>Eukaryota</taxon>
        <taxon>Metazoa</taxon>
        <taxon>Chordata</taxon>
        <taxon>Craniata</taxon>
        <taxon>Vertebrata</taxon>
        <taxon>Euteleostomi</taxon>
        <taxon>Amphibia</taxon>
        <taxon>Batrachia</taxon>
        <taxon>Anura</taxon>
        <taxon>Neobatrachia</taxon>
        <taxon>Hyloidea</taxon>
        <taxon>Dendrobatidae</taxon>
        <taxon>Dendrobatinae</taxon>
        <taxon>Ranitomeya</taxon>
    </lineage>
</organism>
<protein>
    <submittedName>
        <fullName evidence="2">Uncharacterized protein</fullName>
    </submittedName>
</protein>
<keyword evidence="3" id="KW-1185">Reference proteome</keyword>
<evidence type="ECO:0000256" key="1">
    <source>
        <dbReference type="ARBA" id="ARBA00023002"/>
    </source>
</evidence>